<feature type="compositionally biased region" description="Basic residues" evidence="1">
    <location>
        <begin position="128"/>
        <end position="142"/>
    </location>
</feature>
<keyword evidence="3" id="KW-1185">Reference proteome</keyword>
<feature type="compositionally biased region" description="Basic and acidic residues" evidence="1">
    <location>
        <begin position="18"/>
        <end position="48"/>
    </location>
</feature>
<organism evidence="2 3">
    <name type="scientific">Rhodococcus rhodnii LMG 5362</name>
    <dbReference type="NCBI Taxonomy" id="1273125"/>
    <lineage>
        <taxon>Bacteria</taxon>
        <taxon>Bacillati</taxon>
        <taxon>Actinomycetota</taxon>
        <taxon>Actinomycetes</taxon>
        <taxon>Mycobacteriales</taxon>
        <taxon>Nocardiaceae</taxon>
        <taxon>Rhodococcus</taxon>
    </lineage>
</organism>
<dbReference type="Proteomes" id="UP000013525">
    <property type="component" value="Unassembled WGS sequence"/>
</dbReference>
<name>R7WM65_9NOCA</name>
<dbReference type="AlphaFoldDB" id="R7WM65"/>
<reference evidence="2 3" key="1">
    <citation type="journal article" date="2013" name="Genome Announc.">
        <title>Draft Genome Sequence of Rhodococcus rhodnii Strain LMG5362, a Symbiont of Rhodnius prolixus (Hemiptera, Reduviidae, Triatominae), the Principle Vector of Trypanosoma cruzi.</title>
        <authorList>
            <person name="Pachebat J.A."/>
            <person name="van Keulen G."/>
            <person name="Whitten M.M."/>
            <person name="Girdwood S."/>
            <person name="Del Sol R."/>
            <person name="Dyson P.J."/>
            <person name="Facey P.D."/>
        </authorList>
    </citation>
    <scope>NUCLEOTIDE SEQUENCE [LARGE SCALE GENOMIC DNA]</scope>
    <source>
        <strain evidence="2 3">LMG 5362</strain>
    </source>
</reference>
<evidence type="ECO:0000313" key="3">
    <source>
        <dbReference type="Proteomes" id="UP000013525"/>
    </source>
</evidence>
<feature type="region of interest" description="Disordered" evidence="1">
    <location>
        <begin position="18"/>
        <end position="149"/>
    </location>
</feature>
<protein>
    <submittedName>
        <fullName evidence="2">Uncharacterized protein</fullName>
    </submittedName>
</protein>
<dbReference type="EMBL" id="APMY01000067">
    <property type="protein sequence ID" value="EOM76397.1"/>
    <property type="molecule type" value="Genomic_DNA"/>
</dbReference>
<sequence>MTEGSKHGCRAFRGCRKELHGKARARHGNENRTRGGVRWRSDVTRHDGGGPGGTCRTAARRYSAAGGSTTVDVGDRGHADSDQRQLMADLRDGCLGHAKESSRAGATTHNRAEGRSPPNAVDHDRARLRARTSRTRRRRRGGGGRSAPG</sequence>
<dbReference type="OrthoDB" id="4485954at2"/>
<gene>
    <name evidence="2" type="ORF">Rrhod_2190</name>
</gene>
<comment type="caution">
    <text evidence="2">The sequence shown here is derived from an EMBL/GenBank/DDBJ whole genome shotgun (WGS) entry which is preliminary data.</text>
</comment>
<proteinExistence type="predicted"/>
<evidence type="ECO:0000313" key="2">
    <source>
        <dbReference type="EMBL" id="EOM76397.1"/>
    </source>
</evidence>
<accession>R7WM65</accession>
<evidence type="ECO:0000256" key="1">
    <source>
        <dbReference type="SAM" id="MobiDB-lite"/>
    </source>
</evidence>
<dbReference type="PATRIC" id="fig|1273125.3.peg.2107"/>
<feature type="compositionally biased region" description="Basic and acidic residues" evidence="1">
    <location>
        <begin position="73"/>
        <end position="102"/>
    </location>
</feature>